<reference evidence="1" key="1">
    <citation type="journal article" date="2014" name="Front. Microbiol.">
        <title>High frequency of phylogenetically diverse reductive dehalogenase-homologous genes in deep subseafloor sedimentary metagenomes.</title>
        <authorList>
            <person name="Kawai M."/>
            <person name="Futagami T."/>
            <person name="Toyoda A."/>
            <person name="Takaki Y."/>
            <person name="Nishi S."/>
            <person name="Hori S."/>
            <person name="Arai W."/>
            <person name="Tsubouchi T."/>
            <person name="Morono Y."/>
            <person name="Uchiyama I."/>
            <person name="Ito T."/>
            <person name="Fujiyama A."/>
            <person name="Inagaki F."/>
            <person name="Takami H."/>
        </authorList>
    </citation>
    <scope>NUCLEOTIDE SEQUENCE</scope>
    <source>
        <strain evidence="1">Expedition CK06-06</strain>
    </source>
</reference>
<gene>
    <name evidence="1" type="ORF">S01H1_55102</name>
</gene>
<dbReference type="AlphaFoldDB" id="X0WHA5"/>
<sequence length="45" mass="5048">GSPPTTFPSVLLKSLGPKSLELDFNDLEIDNKRFSLIIADIYLIR</sequence>
<protein>
    <submittedName>
        <fullName evidence="1">Uncharacterized protein</fullName>
    </submittedName>
</protein>
<evidence type="ECO:0000313" key="1">
    <source>
        <dbReference type="EMBL" id="GAG22582.1"/>
    </source>
</evidence>
<name>X0WHA5_9ZZZZ</name>
<organism evidence="1">
    <name type="scientific">marine sediment metagenome</name>
    <dbReference type="NCBI Taxonomy" id="412755"/>
    <lineage>
        <taxon>unclassified sequences</taxon>
        <taxon>metagenomes</taxon>
        <taxon>ecological metagenomes</taxon>
    </lineage>
</organism>
<feature type="non-terminal residue" evidence="1">
    <location>
        <position position="1"/>
    </location>
</feature>
<proteinExistence type="predicted"/>
<dbReference type="EMBL" id="BARS01035797">
    <property type="protein sequence ID" value="GAG22582.1"/>
    <property type="molecule type" value="Genomic_DNA"/>
</dbReference>
<comment type="caution">
    <text evidence="1">The sequence shown here is derived from an EMBL/GenBank/DDBJ whole genome shotgun (WGS) entry which is preliminary data.</text>
</comment>
<accession>X0WHA5</accession>